<gene>
    <name evidence="2" type="ORF">L228DRAFT_268017</name>
</gene>
<evidence type="ECO:0000313" key="2">
    <source>
        <dbReference type="EMBL" id="KZF22628.1"/>
    </source>
</evidence>
<protein>
    <submittedName>
        <fullName evidence="2">Phosphotransferase enzyme family protein</fullName>
    </submittedName>
</protein>
<dbReference type="InterPro" id="IPR051678">
    <property type="entry name" value="AGP_Transferase"/>
</dbReference>
<dbReference type="InterPro" id="IPR011009">
    <property type="entry name" value="Kinase-like_dom_sf"/>
</dbReference>
<dbReference type="PANTHER" id="PTHR21310">
    <property type="entry name" value="AMINOGLYCOSIDE PHOSPHOTRANSFERASE-RELATED-RELATED"/>
    <property type="match status" value="1"/>
</dbReference>
<reference evidence="2 3" key="1">
    <citation type="journal article" date="2016" name="Fungal Biol.">
        <title>The genome of Xylona heveae provides a window into fungal endophytism.</title>
        <authorList>
            <person name="Gazis R."/>
            <person name="Kuo A."/>
            <person name="Riley R."/>
            <person name="LaButti K."/>
            <person name="Lipzen A."/>
            <person name="Lin J."/>
            <person name="Amirebrahimi M."/>
            <person name="Hesse C.N."/>
            <person name="Spatafora J.W."/>
            <person name="Henrissat B."/>
            <person name="Hainaut M."/>
            <person name="Grigoriev I.V."/>
            <person name="Hibbett D.S."/>
        </authorList>
    </citation>
    <scope>NUCLEOTIDE SEQUENCE [LARGE SCALE GENOMIC DNA]</scope>
    <source>
        <strain evidence="2 3">TC161</strain>
    </source>
</reference>
<dbReference type="STRING" id="1328760.A0A165GUY8"/>
<dbReference type="GO" id="GO:0016740">
    <property type="term" value="F:transferase activity"/>
    <property type="evidence" value="ECO:0007669"/>
    <property type="project" value="UniProtKB-KW"/>
</dbReference>
<proteinExistence type="predicted"/>
<dbReference type="InParanoid" id="A0A165GUY8"/>
<evidence type="ECO:0000313" key="3">
    <source>
        <dbReference type="Proteomes" id="UP000076632"/>
    </source>
</evidence>
<accession>A0A165GUY8</accession>
<dbReference type="RefSeq" id="XP_018188183.1">
    <property type="nucleotide sequence ID" value="XM_018335060.1"/>
</dbReference>
<dbReference type="Pfam" id="PF01636">
    <property type="entry name" value="APH"/>
    <property type="match status" value="1"/>
</dbReference>
<dbReference type="Proteomes" id="UP000076632">
    <property type="component" value="Unassembled WGS sequence"/>
</dbReference>
<name>A0A165GUY8_XYLHT</name>
<dbReference type="Gene3D" id="3.90.1200.10">
    <property type="match status" value="1"/>
</dbReference>
<dbReference type="GeneID" id="28900197"/>
<keyword evidence="3" id="KW-1185">Reference proteome</keyword>
<dbReference type="OrthoDB" id="5412996at2759"/>
<dbReference type="AlphaFoldDB" id="A0A165GUY8"/>
<dbReference type="PANTHER" id="PTHR21310:SF37">
    <property type="entry name" value="AMINOGLYCOSIDE PHOSPHOTRANSFERASE DOMAIN-CONTAINING PROTEIN"/>
    <property type="match status" value="1"/>
</dbReference>
<organism evidence="2 3">
    <name type="scientific">Xylona heveae (strain CBS 132557 / TC161)</name>
    <dbReference type="NCBI Taxonomy" id="1328760"/>
    <lineage>
        <taxon>Eukaryota</taxon>
        <taxon>Fungi</taxon>
        <taxon>Dikarya</taxon>
        <taxon>Ascomycota</taxon>
        <taxon>Pezizomycotina</taxon>
        <taxon>Xylonomycetes</taxon>
        <taxon>Xylonales</taxon>
        <taxon>Xylonaceae</taxon>
        <taxon>Xylona</taxon>
    </lineage>
</organism>
<dbReference type="SUPFAM" id="SSF56112">
    <property type="entry name" value="Protein kinase-like (PK-like)"/>
    <property type="match status" value="1"/>
</dbReference>
<dbReference type="InterPro" id="IPR002575">
    <property type="entry name" value="Aminoglycoside_PTrfase"/>
</dbReference>
<keyword evidence="2" id="KW-0808">Transferase</keyword>
<evidence type="ECO:0000259" key="1">
    <source>
        <dbReference type="Pfam" id="PF01636"/>
    </source>
</evidence>
<dbReference type="EMBL" id="KV407458">
    <property type="protein sequence ID" value="KZF22628.1"/>
    <property type="molecule type" value="Genomic_DNA"/>
</dbReference>
<dbReference type="OMA" id="WWLLLKK"/>
<feature type="domain" description="Aminoglycoside phosphotransferase" evidence="1">
    <location>
        <begin position="68"/>
        <end position="301"/>
    </location>
</feature>
<sequence>MGYPFDDVAADRSDEMFLAWVKRTCSDEWKIPLENLVATIRGDQRPQSREVLIGGFNAGFIYRYKNSQLDTVLRFPQPGRQRFPNEKVRKEVAIMGFIKRYTSIPIPEVLDHGECDLGPYIIMQYVDGHTMSEDLEKSPDDYVLNEEVDENKLRKAYRQMADVLVELQQISFNQIGSISNDGTIDGRPLTGDMVFLAEMGNVPPMLNMDQTFSSTREYLKALSDQLFHHLKEQRHGFVKDEADCRRKYIARCLFQKIISLLPLRPEGEFRLTCDDFRPSNVLVDDELEIKAVLDWEFCYAAPQEFGQVPPWWLLLQRPEEVGFQSFETKFKSRFPLFVEALSESESLAISNGRLQRSQCVSEEMKKDMENNLKLFWILYAARNAYFFDEIYWTFIHHSHYEMSGEEELLAQLTDEQRQNLLEISQDKLDDAKVSG</sequence>